<dbReference type="OrthoDB" id="952780at2"/>
<dbReference type="Proteomes" id="UP000199152">
    <property type="component" value="Unassembled WGS sequence"/>
</dbReference>
<proteinExistence type="predicted"/>
<dbReference type="Gene3D" id="1.10.490.110">
    <property type="entry name" value="Uncharacterized conserved protein DUF2267"/>
    <property type="match status" value="2"/>
</dbReference>
<dbReference type="Pfam" id="PF10025">
    <property type="entry name" value="DUF2267"/>
    <property type="match status" value="2"/>
</dbReference>
<dbReference type="AlphaFoldDB" id="A0A1I4F925"/>
<dbReference type="InterPro" id="IPR038282">
    <property type="entry name" value="DUF2267_sf"/>
</dbReference>
<name>A0A1I4F925_9ACTN</name>
<dbReference type="InterPro" id="IPR018727">
    <property type="entry name" value="DUF2267"/>
</dbReference>
<dbReference type="InParanoid" id="A0A1I4F925"/>
<organism evidence="1 2">
    <name type="scientific">Geodermatophilus ruber</name>
    <dbReference type="NCBI Taxonomy" id="504800"/>
    <lineage>
        <taxon>Bacteria</taxon>
        <taxon>Bacillati</taxon>
        <taxon>Actinomycetota</taxon>
        <taxon>Actinomycetes</taxon>
        <taxon>Geodermatophilales</taxon>
        <taxon>Geodermatophilaceae</taxon>
        <taxon>Geodermatophilus</taxon>
    </lineage>
</organism>
<dbReference type="EMBL" id="FOSW01000007">
    <property type="protein sequence ID" value="SFL14019.1"/>
    <property type="molecule type" value="Genomic_DNA"/>
</dbReference>
<reference evidence="1 2" key="1">
    <citation type="submission" date="2016-10" db="EMBL/GenBank/DDBJ databases">
        <authorList>
            <person name="de Groot N.N."/>
        </authorList>
    </citation>
    <scope>NUCLEOTIDE SEQUENCE [LARGE SCALE GENOMIC DNA]</scope>
    <source>
        <strain evidence="1 2">DSM 45317</strain>
    </source>
</reference>
<protein>
    <submittedName>
        <fullName evidence="1">Uncharacterized conserved protein, DUF2267 family</fullName>
    </submittedName>
</protein>
<dbReference type="RefSeq" id="WP_091324885.1">
    <property type="nucleotide sequence ID" value="NZ_FOSW01000007.1"/>
</dbReference>
<sequence>MHAFDRFITAVQLGADLDRGSAERVAQAVLTTLSERLSGGQADDLAQQLKPPDGFLPGTATLRNRQAESFELDEFLRRVAGREQADEDAARAHTTVVLHALRLVVPSTEVEDAVAQLPADFAGLLSSPWRSQRPVSAGRDLVQLVTARGGPDGQEARRVTEGVLEVLAERLPDREVGALAQQLPDDLRPALERGRAARTAPRRLTAEAFLEVLAERLQTDPLQAREHARAVLSALVEVVDDALLAGLLTELPDDYADLLVPRRSPAGSG</sequence>
<keyword evidence="2" id="KW-1185">Reference proteome</keyword>
<accession>A0A1I4F925</accession>
<evidence type="ECO:0000313" key="2">
    <source>
        <dbReference type="Proteomes" id="UP000199152"/>
    </source>
</evidence>
<gene>
    <name evidence="1" type="ORF">SAMN04488085_10726</name>
</gene>
<dbReference type="STRING" id="504800.SAMN04488085_10726"/>
<evidence type="ECO:0000313" key="1">
    <source>
        <dbReference type="EMBL" id="SFL14019.1"/>
    </source>
</evidence>